<name>A0A074ZMK1_OPIVI</name>
<sequence>MFFFVPEIVPLSPLLSTTARCKDSAKRSDSKQLYVKTLLDELAFLSDGRKVMLDPSILDDQATRQSKRMTGGGTECDQGLHTRPVTATDLMRVPGGTNKEALFYNLIWLAGHVATAEVLQRIYLSQVVTQQSLCSSLSTVIGRKVDSPSLHLLHGADGALFWLVVVAARTVSLLGIMDCSKWLASHLLDSTAGSVSSDPVTMTPDSLDESADRFLRGLAMANLLALAFHFYRPDQAPAEDFYFNFGPGGELEPAASQHNARLVANLCRGRRELHSVLSLMPAACTGSGNEPNDSQNSNTDLHHVNLIGFCSQGLARSPAHRRLHNASLAAELYQWFTRDIPDRQIPPLKVKGIKALGTLNEIQKTGPEAKRSPEQAGARSENHLFEENKRTLEVPNGMDRRSPPGSDPSYSSAGGRGTYRLDSTTISDELNSPSGGQIVPDSHVRTEHFNAESLQNRLDELSTSCLIQSTEGGVYLPPAQSGKSAALSGETRRQDNGNRCSTKASHEPNHDPLQRMFFKNPKPFVYSDKILLELGLIDKNGMPTPTNSPLPVHGESDLRTRPENLGSSSRDQRILSQQWNPTDEMPANLNNLLEPQDGHRSRSRSSVVTRRPGDRNNVPGRGVDPYHEPFSVAQSVNRTRDHARARPKLSRPNSRLSGDTVGASELYNGGGTGNHGWLPVGRSQDHLPDSLNDRMEPDERADDYTDCEQDCYDHDAFQDVHRPHRASAPVGRRSRNQILREADTLSARTAQLCHFRGPRRSRSQISHYNLYPPDAFHPSAGGNSCMVPVFYPVESTPGQFVQPAFAYNPAPPFHHPRATWDRPSVVPTLIAGPNGCGIPSNYCFTNSVLLATENKNVSPLVPNTSTDQMCQTSEALDEIQTLKGPTSNTSPPIKTEKIPPDIPASSPNAEVEAVSPDSKPEQKESNGSRIQSFFIPFDSGRPAVPIHTLPRALSRTRKQPLKHSNSQDEQSFGTLLDARTTLSAKMSKAIGNKLTKLPPNGILPSKTFSAEAAPKDVHKRSIPCSEMPHPSSTSNALSPSGTVATNGTDSSSNDKASDAKDQLEQRERKRELEKQRREMIFQAYLNRKFNVSNDKEGQSDQSRPSSGASQKNQSNSQEKTDKSEVRIPRRTSSIPRRKNVASARSAREPQTQDDGALLSDRVDKISEFINALNAADTKLFVQLQSKSNRRVIANAISHCCLAGPVNQDAKQTALTTTLQCTGLMRIEKLDLPTSPEEGGSSRVSIDLSVDLQT</sequence>
<dbReference type="Pfam" id="PF08683">
    <property type="entry name" value="CAMSAP_CKK"/>
    <property type="match status" value="1"/>
</dbReference>
<dbReference type="GO" id="GO:0005516">
    <property type="term" value="F:calmodulin binding"/>
    <property type="evidence" value="ECO:0007669"/>
    <property type="project" value="InterPro"/>
</dbReference>
<dbReference type="InterPro" id="IPR014797">
    <property type="entry name" value="CKK_CAMSAP"/>
</dbReference>
<feature type="region of interest" description="Disordered" evidence="2">
    <location>
        <begin position="476"/>
        <end position="513"/>
    </location>
</feature>
<gene>
    <name evidence="4" type="ORF">T265_05897</name>
</gene>
<evidence type="ECO:0000256" key="1">
    <source>
        <dbReference type="PROSITE-ProRule" id="PRU00841"/>
    </source>
</evidence>
<feature type="domain" description="CKK" evidence="3">
    <location>
        <begin position="1176"/>
        <end position="1253"/>
    </location>
</feature>
<evidence type="ECO:0000313" key="5">
    <source>
        <dbReference type="Proteomes" id="UP000054324"/>
    </source>
</evidence>
<feature type="region of interest" description="Disordered" evidence="2">
    <location>
        <begin position="1088"/>
        <end position="1158"/>
    </location>
</feature>
<feature type="compositionally biased region" description="Polar residues" evidence="2">
    <location>
        <begin position="565"/>
        <end position="581"/>
    </location>
</feature>
<dbReference type="KEGG" id="ovi:T265_05897"/>
<evidence type="ECO:0000256" key="2">
    <source>
        <dbReference type="SAM" id="MobiDB-lite"/>
    </source>
</evidence>
<feature type="compositionally biased region" description="Polar residues" evidence="2">
    <location>
        <begin position="962"/>
        <end position="973"/>
    </location>
</feature>
<protein>
    <recommendedName>
        <fullName evidence="3">CKK domain-containing protein</fullName>
    </recommendedName>
</protein>
<dbReference type="GO" id="GO:0007026">
    <property type="term" value="P:negative regulation of microtubule depolymerization"/>
    <property type="evidence" value="ECO:0007669"/>
    <property type="project" value="TreeGrafter"/>
</dbReference>
<dbReference type="RefSeq" id="XP_009169290.1">
    <property type="nucleotide sequence ID" value="XM_009171026.1"/>
</dbReference>
<dbReference type="EMBL" id="KL596734">
    <property type="protein sequence ID" value="KER26992.1"/>
    <property type="molecule type" value="Genomic_DNA"/>
</dbReference>
<dbReference type="InterPro" id="IPR011033">
    <property type="entry name" value="PRC_barrel-like_sf"/>
</dbReference>
<dbReference type="PANTHER" id="PTHR21595">
    <property type="entry name" value="PATRONIN"/>
    <property type="match status" value="1"/>
</dbReference>
<dbReference type="GO" id="GO:0051011">
    <property type="term" value="F:microtubule minus-end binding"/>
    <property type="evidence" value="ECO:0007669"/>
    <property type="project" value="TreeGrafter"/>
</dbReference>
<feature type="region of interest" description="Disordered" evidence="2">
    <location>
        <begin position="542"/>
        <end position="689"/>
    </location>
</feature>
<feature type="compositionally biased region" description="Polar residues" evidence="2">
    <location>
        <begin position="421"/>
        <end position="435"/>
    </location>
</feature>
<dbReference type="Proteomes" id="UP000054324">
    <property type="component" value="Unassembled WGS sequence"/>
</dbReference>
<feature type="compositionally biased region" description="Basic and acidic residues" evidence="2">
    <location>
        <begin position="380"/>
        <end position="402"/>
    </location>
</feature>
<proteinExistence type="inferred from homology"/>
<feature type="region of interest" description="Disordered" evidence="2">
    <location>
        <begin position="1231"/>
        <end position="1253"/>
    </location>
</feature>
<comment type="similarity">
    <text evidence="1">Belongs to the CAMSAP1 family.</text>
</comment>
<feature type="region of interest" description="Disordered" evidence="2">
    <location>
        <begin position="954"/>
        <end position="973"/>
    </location>
</feature>
<feature type="compositionally biased region" description="Polar residues" evidence="2">
    <location>
        <begin position="1030"/>
        <end position="1048"/>
    </location>
</feature>
<keyword evidence="1" id="KW-0493">Microtubule</keyword>
<feature type="region of interest" description="Disordered" evidence="2">
    <location>
        <begin position="361"/>
        <end position="438"/>
    </location>
</feature>
<evidence type="ECO:0000259" key="3">
    <source>
        <dbReference type="PROSITE" id="PS51508"/>
    </source>
</evidence>
<feature type="compositionally biased region" description="Basic and acidic residues" evidence="2">
    <location>
        <begin position="504"/>
        <end position="513"/>
    </location>
</feature>
<feature type="compositionally biased region" description="Basic and acidic residues" evidence="2">
    <location>
        <begin position="1055"/>
        <end position="1072"/>
    </location>
</feature>
<keyword evidence="5" id="KW-1185">Reference proteome</keyword>
<reference evidence="4 5" key="1">
    <citation type="submission" date="2013-11" db="EMBL/GenBank/DDBJ databases">
        <title>Opisthorchis viverrini - life in the bile duct.</title>
        <authorList>
            <person name="Young N.D."/>
            <person name="Nagarajan N."/>
            <person name="Lin S.J."/>
            <person name="Korhonen P.K."/>
            <person name="Jex A.R."/>
            <person name="Hall R.S."/>
            <person name="Safavi-Hemami H."/>
            <person name="Kaewkong W."/>
            <person name="Bertrand D."/>
            <person name="Gao S."/>
            <person name="Seet Q."/>
            <person name="Wongkham S."/>
            <person name="Teh B.T."/>
            <person name="Wongkham C."/>
            <person name="Intapan P.M."/>
            <person name="Maleewong W."/>
            <person name="Yang X."/>
            <person name="Hu M."/>
            <person name="Wang Z."/>
            <person name="Hofmann A."/>
            <person name="Sternberg P.W."/>
            <person name="Tan P."/>
            <person name="Wang J."/>
            <person name="Gasser R.B."/>
        </authorList>
    </citation>
    <scope>NUCLEOTIDE SEQUENCE [LARGE SCALE GENOMIC DNA]</scope>
</reference>
<feature type="compositionally biased region" description="Polar residues" evidence="2">
    <location>
        <begin position="883"/>
        <end position="892"/>
    </location>
</feature>
<dbReference type="GO" id="GO:0036449">
    <property type="term" value="C:microtubule minus-end"/>
    <property type="evidence" value="ECO:0007669"/>
    <property type="project" value="TreeGrafter"/>
</dbReference>
<dbReference type="PANTHER" id="PTHR21595:SF0">
    <property type="entry name" value="PATRONIN"/>
    <property type="match status" value="1"/>
</dbReference>
<dbReference type="OrthoDB" id="2125658at2759"/>
<organism evidence="4 5">
    <name type="scientific">Opisthorchis viverrini</name>
    <name type="common">Southeast Asian liver fluke</name>
    <dbReference type="NCBI Taxonomy" id="6198"/>
    <lineage>
        <taxon>Eukaryota</taxon>
        <taxon>Metazoa</taxon>
        <taxon>Spiralia</taxon>
        <taxon>Lophotrochozoa</taxon>
        <taxon>Platyhelminthes</taxon>
        <taxon>Trematoda</taxon>
        <taxon>Digenea</taxon>
        <taxon>Opisthorchiida</taxon>
        <taxon>Opisthorchiata</taxon>
        <taxon>Opisthorchiidae</taxon>
        <taxon>Opisthorchis</taxon>
    </lineage>
</organism>
<evidence type="ECO:0000313" key="4">
    <source>
        <dbReference type="EMBL" id="KER26992.1"/>
    </source>
</evidence>
<dbReference type="GeneID" id="20320079"/>
<feature type="region of interest" description="Disordered" evidence="2">
    <location>
        <begin position="993"/>
        <end position="1072"/>
    </location>
</feature>
<dbReference type="STRING" id="6198.A0A074ZMK1"/>
<feature type="compositionally biased region" description="Polar residues" evidence="2">
    <location>
        <begin position="1099"/>
        <end position="1117"/>
    </location>
</feature>
<dbReference type="InterPro" id="IPR032940">
    <property type="entry name" value="CAMSAP"/>
</dbReference>
<dbReference type="PROSITE" id="PS51508">
    <property type="entry name" value="CKK"/>
    <property type="match status" value="1"/>
</dbReference>
<dbReference type="AlphaFoldDB" id="A0A074ZMK1"/>
<accession>A0A074ZMK1</accession>
<feature type="compositionally biased region" description="Basic and acidic residues" evidence="2">
    <location>
        <begin position="1118"/>
        <end position="1127"/>
    </location>
</feature>
<dbReference type="CTD" id="20320079"/>
<dbReference type="InterPro" id="IPR038209">
    <property type="entry name" value="CKK_dom_sf"/>
</dbReference>
<dbReference type="Gene3D" id="3.10.20.360">
    <property type="entry name" value="CKK domain"/>
    <property type="match status" value="1"/>
</dbReference>
<dbReference type="GO" id="GO:0031122">
    <property type="term" value="P:cytoplasmic microtubule organization"/>
    <property type="evidence" value="ECO:0007669"/>
    <property type="project" value="TreeGrafter"/>
</dbReference>
<dbReference type="SUPFAM" id="SSF50346">
    <property type="entry name" value="PRC-barrel domain"/>
    <property type="match status" value="1"/>
</dbReference>
<feature type="region of interest" description="Disordered" evidence="2">
    <location>
        <begin position="878"/>
        <end position="927"/>
    </location>
</feature>
<comment type="domain">
    <text evidence="1">The CKK domain binds microtubules.</text>
</comment>